<sequence length="120" mass="13226">MALTDSKIRAAKSFVKSYKITDAHGLYLLVSTSGSRLWYFRYSFGGKESRLALGAYPQVTLAEAREKRDAARKLLASGICPSLPRESEKTAVDKTRTFKHIAISWSAVKITPETDAGIIS</sequence>
<dbReference type="InterPro" id="IPR025166">
    <property type="entry name" value="Integrase_DNA_bind_dom"/>
</dbReference>
<keyword evidence="2" id="KW-0229">DNA integration</keyword>
<comment type="similarity">
    <text evidence="1">Belongs to the 'phage' integrase family.</text>
</comment>
<dbReference type="GO" id="GO:0015074">
    <property type="term" value="P:DNA integration"/>
    <property type="evidence" value="ECO:0007669"/>
    <property type="project" value="UniProtKB-KW"/>
</dbReference>
<proteinExistence type="inferred from homology"/>
<evidence type="ECO:0000256" key="1">
    <source>
        <dbReference type="ARBA" id="ARBA00008857"/>
    </source>
</evidence>
<evidence type="ECO:0000256" key="2">
    <source>
        <dbReference type="ARBA" id="ARBA00022908"/>
    </source>
</evidence>
<dbReference type="InterPro" id="IPR050808">
    <property type="entry name" value="Phage_Integrase"/>
</dbReference>
<dbReference type="Pfam" id="PF13356">
    <property type="entry name" value="Arm-DNA-bind_3"/>
    <property type="match status" value="1"/>
</dbReference>
<dbReference type="Gene3D" id="3.30.160.390">
    <property type="entry name" value="Integrase, DNA-binding domain"/>
    <property type="match status" value="1"/>
</dbReference>
<accession>A0A366HXK3</accession>
<protein>
    <submittedName>
        <fullName evidence="4">Uncharacterized protein DUF4102</fullName>
    </submittedName>
</protein>
<dbReference type="PANTHER" id="PTHR30629:SF9">
    <property type="entry name" value="PROTEIN INTB-RELATED"/>
    <property type="match status" value="1"/>
</dbReference>
<dbReference type="EMBL" id="QNRY01000088">
    <property type="protein sequence ID" value="RBP56889.1"/>
    <property type="molecule type" value="Genomic_DNA"/>
</dbReference>
<name>A0A366HXK3_9GAMM</name>
<gene>
    <name evidence="4" type="ORF">DES54_1881</name>
</gene>
<feature type="domain" description="Integrase DNA-binding" evidence="3">
    <location>
        <begin position="3"/>
        <end position="84"/>
    </location>
</feature>
<comment type="caution">
    <text evidence="4">The sequence shown here is derived from an EMBL/GenBank/DDBJ whole genome shotgun (WGS) entry which is preliminary data.</text>
</comment>
<dbReference type="InterPro" id="IPR038488">
    <property type="entry name" value="Integrase_DNA-bd_sf"/>
</dbReference>
<dbReference type="AlphaFoldDB" id="A0A366HXK3"/>
<evidence type="ECO:0000313" key="4">
    <source>
        <dbReference type="EMBL" id="RBP56889.1"/>
    </source>
</evidence>
<dbReference type="Proteomes" id="UP000253046">
    <property type="component" value="Unassembled WGS sequence"/>
</dbReference>
<organism evidence="4 5">
    <name type="scientific">Brenneria salicis ATCC 15712 = DSM 30166</name>
    <dbReference type="NCBI Taxonomy" id="714314"/>
    <lineage>
        <taxon>Bacteria</taxon>
        <taxon>Pseudomonadati</taxon>
        <taxon>Pseudomonadota</taxon>
        <taxon>Gammaproteobacteria</taxon>
        <taxon>Enterobacterales</taxon>
        <taxon>Pectobacteriaceae</taxon>
        <taxon>Brenneria</taxon>
    </lineage>
</organism>
<evidence type="ECO:0000259" key="3">
    <source>
        <dbReference type="Pfam" id="PF13356"/>
    </source>
</evidence>
<reference evidence="4 5" key="1">
    <citation type="submission" date="2018-06" db="EMBL/GenBank/DDBJ databases">
        <title>Genomic Encyclopedia of Type Strains, Phase IV (KMG-IV): sequencing the most valuable type-strain genomes for metagenomic binning, comparative biology and taxonomic classification.</title>
        <authorList>
            <person name="Goeker M."/>
        </authorList>
    </citation>
    <scope>NUCLEOTIDE SEQUENCE [LARGE SCALE GENOMIC DNA]</scope>
    <source>
        <strain evidence="4 5">DSM 30166</strain>
    </source>
</reference>
<dbReference type="OrthoDB" id="9795573at2"/>
<dbReference type="PANTHER" id="PTHR30629">
    <property type="entry name" value="PROPHAGE INTEGRASE"/>
    <property type="match status" value="1"/>
</dbReference>
<keyword evidence="5" id="KW-1185">Reference proteome</keyword>
<evidence type="ECO:0000313" key="5">
    <source>
        <dbReference type="Proteomes" id="UP000253046"/>
    </source>
</evidence>